<accession>A0A845QYY1</accession>
<evidence type="ECO:0000313" key="2">
    <source>
        <dbReference type="EMBL" id="NBI08167.1"/>
    </source>
</evidence>
<dbReference type="AlphaFoldDB" id="A0A845QYY1"/>
<keyword evidence="1" id="KW-0472">Membrane</keyword>
<evidence type="ECO:0000256" key="1">
    <source>
        <dbReference type="SAM" id="Phobius"/>
    </source>
</evidence>
<name>A0A845QYY1_9CLOT</name>
<sequence length="68" mass="7801">MKLRKRDYVISYFLTVVFFAAMLNSPVQIQEIILLVIMSIFPALILGTITNVISLLIKALQIYIRKNS</sequence>
<proteinExistence type="predicted"/>
<keyword evidence="3" id="KW-1185">Reference proteome</keyword>
<feature type="transmembrane region" description="Helical" evidence="1">
    <location>
        <begin position="32"/>
        <end position="57"/>
    </location>
</feature>
<feature type="transmembrane region" description="Helical" evidence="1">
    <location>
        <begin position="7"/>
        <end position="26"/>
    </location>
</feature>
<reference evidence="2 3" key="1">
    <citation type="submission" date="2018-08" db="EMBL/GenBank/DDBJ databases">
        <title>Murine metabolic-syndrome-specific gut microbial biobank.</title>
        <authorList>
            <person name="Liu C."/>
        </authorList>
    </citation>
    <scope>NUCLEOTIDE SEQUENCE [LARGE SCALE GENOMIC DNA]</scope>
    <source>
        <strain evidence="2 3">583</strain>
    </source>
</reference>
<comment type="caution">
    <text evidence="2">The sequence shown here is derived from an EMBL/GenBank/DDBJ whole genome shotgun (WGS) entry which is preliminary data.</text>
</comment>
<dbReference type="EMBL" id="QXXA01000023">
    <property type="protein sequence ID" value="NBI08167.1"/>
    <property type="molecule type" value="Genomic_DNA"/>
</dbReference>
<dbReference type="Proteomes" id="UP000467132">
    <property type="component" value="Unassembled WGS sequence"/>
</dbReference>
<evidence type="ECO:0000313" key="3">
    <source>
        <dbReference type="Proteomes" id="UP000467132"/>
    </source>
</evidence>
<organism evidence="2 3">
    <name type="scientific">Senegalia massiliensis</name>
    <dbReference type="NCBI Taxonomy" id="1720316"/>
    <lineage>
        <taxon>Bacteria</taxon>
        <taxon>Bacillati</taxon>
        <taxon>Bacillota</taxon>
        <taxon>Clostridia</taxon>
        <taxon>Eubacteriales</taxon>
        <taxon>Clostridiaceae</taxon>
        <taxon>Senegalia</taxon>
    </lineage>
</organism>
<protein>
    <submittedName>
        <fullName evidence="2">Uncharacterized protein</fullName>
    </submittedName>
</protein>
<gene>
    <name evidence="2" type="ORF">D3Z33_15010</name>
</gene>
<dbReference type="OrthoDB" id="1957950at2"/>
<dbReference type="RefSeq" id="WP_160198633.1">
    <property type="nucleotide sequence ID" value="NZ_QXXA01000023.1"/>
</dbReference>
<keyword evidence="1" id="KW-0812">Transmembrane</keyword>
<keyword evidence="1" id="KW-1133">Transmembrane helix</keyword>